<dbReference type="InterPro" id="IPR007527">
    <property type="entry name" value="Znf_SWIM"/>
</dbReference>
<comment type="caution">
    <text evidence="9">The sequence shown here is derived from an EMBL/GenBank/DDBJ whole genome shotgun (WGS) entry which is preliminary data.</text>
</comment>
<evidence type="ECO:0000256" key="7">
    <source>
        <dbReference type="SAM" id="MobiDB-lite"/>
    </source>
</evidence>
<evidence type="ECO:0000259" key="8">
    <source>
        <dbReference type="PROSITE" id="PS50966"/>
    </source>
</evidence>
<dbReference type="PROSITE" id="PS50966">
    <property type="entry name" value="ZF_SWIM"/>
    <property type="match status" value="1"/>
</dbReference>
<reference evidence="9" key="1">
    <citation type="submission" date="2015-10" db="EMBL/GenBank/DDBJ databases">
        <authorList>
            <person name="Martinez-Garcia P.J."/>
            <person name="Crepeau M.W."/>
            <person name="Puiu D."/>
            <person name="Gonzalez-Ibeas D."/>
            <person name="Whalen J."/>
            <person name="Stevens K."/>
            <person name="Paul R."/>
            <person name="Butterfield T."/>
            <person name="Britton M."/>
            <person name="Reagan R."/>
            <person name="Chakraborty S."/>
            <person name="Walawage S.L."/>
            <person name="Vasquez-Gross H.A."/>
            <person name="Cardeno C."/>
            <person name="Famula R."/>
            <person name="Pratt K."/>
            <person name="Kuruganti S."/>
            <person name="Aradhya M.K."/>
            <person name="Leslie C.A."/>
            <person name="Dandekar A.M."/>
            <person name="Salzberg S.L."/>
            <person name="Wegrzyn J.L."/>
            <person name="Langley C.H."/>
            <person name="Neale D.B."/>
        </authorList>
    </citation>
    <scope>NUCLEOTIDE SEQUENCE</scope>
    <source>
        <tissue evidence="9">Leaves</tissue>
    </source>
</reference>
<name>A0A834D4Y8_JUGRE</name>
<dbReference type="SMART" id="SM00575">
    <property type="entry name" value="ZnF_PMZ"/>
    <property type="match status" value="1"/>
</dbReference>
<reference evidence="9" key="2">
    <citation type="submission" date="2020-03" db="EMBL/GenBank/DDBJ databases">
        <title>Walnut 2.0.</title>
        <authorList>
            <person name="Marrano A."/>
            <person name="Britton M."/>
            <person name="Zimin A.V."/>
            <person name="Zaini P.A."/>
            <person name="Workman R."/>
            <person name="Puiu D."/>
            <person name="Bianco L."/>
            <person name="Allen B.J."/>
            <person name="Troggio M."/>
            <person name="Leslie C.A."/>
            <person name="Timp W."/>
            <person name="Dendekar A."/>
            <person name="Salzberg S.L."/>
            <person name="Neale D.B."/>
        </authorList>
    </citation>
    <scope>NUCLEOTIDE SEQUENCE</scope>
    <source>
        <tissue evidence="9">Leaves</tissue>
    </source>
</reference>
<proteinExistence type="inferred from homology"/>
<comment type="subcellular location">
    <subcellularLocation>
        <location evidence="6">Nucleus</location>
    </subcellularLocation>
</comment>
<accession>A0A834D4Y8</accession>
<dbReference type="GO" id="GO:0005634">
    <property type="term" value="C:nucleus"/>
    <property type="evidence" value="ECO:0007669"/>
    <property type="project" value="UniProtKB-SubCell"/>
</dbReference>
<gene>
    <name evidence="9" type="ORF">F2P56_003916</name>
</gene>
<evidence type="ECO:0000256" key="2">
    <source>
        <dbReference type="ARBA" id="ARBA00022723"/>
    </source>
</evidence>
<dbReference type="GO" id="GO:0008270">
    <property type="term" value="F:zinc ion binding"/>
    <property type="evidence" value="ECO:0007669"/>
    <property type="project" value="UniProtKB-UniRule"/>
</dbReference>
<comment type="similarity">
    <text evidence="1 6">Belongs to the FHY3/FAR1 family.</text>
</comment>
<keyword evidence="2 6" id="KW-0479">Metal-binding</keyword>
<dbReference type="InterPro" id="IPR031052">
    <property type="entry name" value="FHY3/FAR1"/>
</dbReference>
<keyword evidence="6" id="KW-0539">Nucleus</keyword>
<organism evidence="9 10">
    <name type="scientific">Juglans regia</name>
    <name type="common">English walnut</name>
    <dbReference type="NCBI Taxonomy" id="51240"/>
    <lineage>
        <taxon>Eukaryota</taxon>
        <taxon>Viridiplantae</taxon>
        <taxon>Streptophyta</taxon>
        <taxon>Embryophyta</taxon>
        <taxon>Tracheophyta</taxon>
        <taxon>Spermatophyta</taxon>
        <taxon>Magnoliopsida</taxon>
        <taxon>eudicotyledons</taxon>
        <taxon>Gunneridae</taxon>
        <taxon>Pentapetalae</taxon>
        <taxon>rosids</taxon>
        <taxon>fabids</taxon>
        <taxon>Fagales</taxon>
        <taxon>Juglandaceae</taxon>
        <taxon>Juglans</taxon>
    </lineage>
</organism>
<dbReference type="PANTHER" id="PTHR31669:SF283">
    <property type="entry name" value="PROTEIN FAR1-RELATED SEQUENCE"/>
    <property type="match status" value="1"/>
</dbReference>
<evidence type="ECO:0000313" key="9">
    <source>
        <dbReference type="EMBL" id="KAF5477265.1"/>
    </source>
</evidence>
<dbReference type="Pfam" id="PF04434">
    <property type="entry name" value="SWIM"/>
    <property type="match status" value="1"/>
</dbReference>
<keyword evidence="4 6" id="KW-0862">Zinc</keyword>
<feature type="region of interest" description="Disordered" evidence="7">
    <location>
        <begin position="22"/>
        <end position="93"/>
    </location>
</feature>
<evidence type="ECO:0000256" key="6">
    <source>
        <dbReference type="RuleBase" id="RU367018"/>
    </source>
</evidence>
<dbReference type="EMBL" id="LIHL02000002">
    <property type="protein sequence ID" value="KAF5477265.1"/>
    <property type="molecule type" value="Genomic_DNA"/>
</dbReference>
<dbReference type="Proteomes" id="UP000619265">
    <property type="component" value="Unassembled WGS sequence"/>
</dbReference>
<dbReference type="AlphaFoldDB" id="A0A834D4Y8"/>
<evidence type="ECO:0000256" key="3">
    <source>
        <dbReference type="ARBA" id="ARBA00022771"/>
    </source>
</evidence>
<sequence>MPPFTEPTPMLLATFELHAPKLTSASPPTSLAAGNVNPLNKPISKMGSNTEDEVLEPTPGCNVVENVSEPTSSSNADEGVLKPTSGYNDDEEVSEPTIGMLDINDKAGIGMAKSFSALVVKAGGFDKLPFIDKDAHNFIDKARHLRLDKGGAAAFKDYFTLDEFEAFWEVFLDIYNLHEHVWLQNLYCERMYWIHVYLKDKFWAEMSTTQRSESMNAFFDGFVHLGTTLKEFVGQFDNALRKKVENEMVTYQVYFNEDECEAKCMCGLFEMRSILCRHILVIFSVRDVRVLPSKYIMDRWREDINRRYALIRSSYDDLSGKSAASMYSMLIKLCYEVATNAT</sequence>
<feature type="domain" description="SWIM-type" evidence="8">
    <location>
        <begin position="251"/>
        <end position="287"/>
    </location>
</feature>
<dbReference type="GO" id="GO:0006355">
    <property type="term" value="P:regulation of DNA-templated transcription"/>
    <property type="evidence" value="ECO:0007669"/>
    <property type="project" value="UniProtKB-UniRule"/>
</dbReference>
<evidence type="ECO:0000256" key="5">
    <source>
        <dbReference type="PROSITE-ProRule" id="PRU00325"/>
    </source>
</evidence>
<dbReference type="PANTHER" id="PTHR31669">
    <property type="entry name" value="PROTEIN FAR1-RELATED SEQUENCE 10-RELATED"/>
    <property type="match status" value="1"/>
</dbReference>
<dbReference type="Gramene" id="Jr02_07990_p1">
    <property type="protein sequence ID" value="cds.Jr02_07990_p1"/>
    <property type="gene ID" value="Jr02_07990"/>
</dbReference>
<keyword evidence="3 5" id="KW-0863">Zinc-finger</keyword>
<dbReference type="InterPro" id="IPR006564">
    <property type="entry name" value="Znf_PMZ"/>
</dbReference>
<evidence type="ECO:0000313" key="10">
    <source>
        <dbReference type="Proteomes" id="UP000619265"/>
    </source>
</evidence>
<evidence type="ECO:0000256" key="4">
    <source>
        <dbReference type="ARBA" id="ARBA00022833"/>
    </source>
</evidence>
<protein>
    <recommendedName>
        <fullName evidence="6">Protein FAR1-RELATED SEQUENCE</fullName>
    </recommendedName>
</protein>
<comment type="function">
    <text evidence="6">Putative transcription activator involved in regulating light control of development.</text>
</comment>
<evidence type="ECO:0000256" key="1">
    <source>
        <dbReference type="ARBA" id="ARBA00005889"/>
    </source>
</evidence>